<accession>A0AAV4SI36</accession>
<sequence length="72" mass="7981">MGFYHCGLFSDSFLFELCPVLGNKSGWNNTKMPLACRRDGRGQRSFRPIWGQGLSSLEIESPKQAAMTSPLG</sequence>
<dbReference type="Proteomes" id="UP001054945">
    <property type="component" value="Unassembled WGS sequence"/>
</dbReference>
<comment type="caution">
    <text evidence="1">The sequence shown here is derived from an EMBL/GenBank/DDBJ whole genome shotgun (WGS) entry which is preliminary data.</text>
</comment>
<evidence type="ECO:0000313" key="1">
    <source>
        <dbReference type="EMBL" id="GIY31503.1"/>
    </source>
</evidence>
<proteinExistence type="predicted"/>
<organism evidence="1 2">
    <name type="scientific">Caerostris extrusa</name>
    <name type="common">Bark spider</name>
    <name type="synonym">Caerostris bankana</name>
    <dbReference type="NCBI Taxonomy" id="172846"/>
    <lineage>
        <taxon>Eukaryota</taxon>
        <taxon>Metazoa</taxon>
        <taxon>Ecdysozoa</taxon>
        <taxon>Arthropoda</taxon>
        <taxon>Chelicerata</taxon>
        <taxon>Arachnida</taxon>
        <taxon>Araneae</taxon>
        <taxon>Araneomorphae</taxon>
        <taxon>Entelegynae</taxon>
        <taxon>Araneoidea</taxon>
        <taxon>Araneidae</taxon>
        <taxon>Caerostris</taxon>
    </lineage>
</organism>
<gene>
    <name evidence="1" type="ORF">CEXT_408261</name>
</gene>
<name>A0AAV4SI36_CAEEX</name>
<dbReference type="EMBL" id="BPLR01009388">
    <property type="protein sequence ID" value="GIY31503.1"/>
    <property type="molecule type" value="Genomic_DNA"/>
</dbReference>
<reference evidence="1 2" key="1">
    <citation type="submission" date="2021-06" db="EMBL/GenBank/DDBJ databases">
        <title>Caerostris extrusa draft genome.</title>
        <authorList>
            <person name="Kono N."/>
            <person name="Arakawa K."/>
        </authorList>
    </citation>
    <scope>NUCLEOTIDE SEQUENCE [LARGE SCALE GENOMIC DNA]</scope>
</reference>
<dbReference type="AlphaFoldDB" id="A0AAV4SI36"/>
<protein>
    <submittedName>
        <fullName evidence="1">Uncharacterized protein</fullName>
    </submittedName>
</protein>
<keyword evidence="2" id="KW-1185">Reference proteome</keyword>
<evidence type="ECO:0000313" key="2">
    <source>
        <dbReference type="Proteomes" id="UP001054945"/>
    </source>
</evidence>